<sequence length="160" mass="18334">MILINLIALILLIRYLFLKLLEKKNVDNSDEEYVNYCDFIPSVPYNIRKRNAINTFLHTEKSQVNIETDKKTLEPDNGRIEPASLLINGKTGEISTPSDLLNSSTFNNDNLTGLDLEQENHIVINNNDISKKHSTRKIDNVKNVGNWKEINKKAINELLK</sequence>
<accession>A0A6G7BAW1</accession>
<dbReference type="EMBL" id="CP049229">
    <property type="protein sequence ID" value="QIH24469.1"/>
    <property type="molecule type" value="Genomic_DNA"/>
</dbReference>
<dbReference type="Proteomes" id="UP000501676">
    <property type="component" value="Plasmid pC0210C1"/>
</dbReference>
<keyword evidence="1" id="KW-0614">Plasmid</keyword>
<gene>
    <name evidence="1" type="ORF">G6Z83_07040</name>
</gene>
<proteinExistence type="predicted"/>
<name>A0A6G7BAW1_9LACO</name>
<dbReference type="RefSeq" id="WP_006734564.1">
    <property type="nucleotide sequence ID" value="NZ_CP049229.1"/>
</dbReference>
<reference evidence="1 2" key="1">
    <citation type="submission" date="2020-02" db="EMBL/GenBank/DDBJ databases">
        <title>Complete genome sequences of six Lactobacillus iners strains isolated from the human vagina.</title>
        <authorList>
            <person name="France M.T."/>
            <person name="Rutt L."/>
            <person name="Narina S."/>
            <person name="Arbaugh S."/>
            <person name="Humphrys M.S."/>
            <person name="Ma B."/>
            <person name="Hayward M.R."/>
            <person name="Relman D."/>
            <person name="Kwon D.S."/>
            <person name="Ravel J."/>
        </authorList>
    </citation>
    <scope>NUCLEOTIDE SEQUENCE [LARGE SCALE GENOMIC DNA]</scope>
    <source>
        <strain evidence="1 2">C0210C1</strain>
        <plasmid evidence="2">pc0210c1</plasmid>
    </source>
</reference>
<protein>
    <submittedName>
        <fullName evidence="1">Uncharacterized protein</fullName>
    </submittedName>
</protein>
<dbReference type="AlphaFoldDB" id="A0A6G7BAW1"/>
<organism evidence="1 2">
    <name type="scientific">Lactobacillus iners</name>
    <dbReference type="NCBI Taxonomy" id="147802"/>
    <lineage>
        <taxon>Bacteria</taxon>
        <taxon>Bacillati</taxon>
        <taxon>Bacillota</taxon>
        <taxon>Bacilli</taxon>
        <taxon>Lactobacillales</taxon>
        <taxon>Lactobacillaceae</taxon>
        <taxon>Lactobacillus</taxon>
    </lineage>
</organism>
<geneLocation type="plasmid" evidence="2">
    <name>pc0210c1</name>
</geneLocation>
<evidence type="ECO:0000313" key="2">
    <source>
        <dbReference type="Proteomes" id="UP000501676"/>
    </source>
</evidence>
<evidence type="ECO:0000313" key="1">
    <source>
        <dbReference type="EMBL" id="QIH24469.1"/>
    </source>
</evidence>